<sequence length="88" mass="9932">NPCQNHLSIYPEVVWINVEFVAVQLAELRVSAFDAIQVLHGFVSKGTEIPLKLHLDNFNGDFFNISIFLHPQIPDFQIVVSQSNIVLS</sequence>
<accession>A0A673GNA1</accession>
<evidence type="ECO:0000313" key="2">
    <source>
        <dbReference type="Proteomes" id="UP000472270"/>
    </source>
</evidence>
<evidence type="ECO:0000313" key="1">
    <source>
        <dbReference type="Ensembl" id="ENSSRHP00000014812.1"/>
    </source>
</evidence>
<dbReference type="AlphaFoldDB" id="A0A673GNA1"/>
<keyword evidence="2" id="KW-1185">Reference proteome</keyword>
<dbReference type="Proteomes" id="UP000472270">
    <property type="component" value="Unassembled WGS sequence"/>
</dbReference>
<reference evidence="1" key="2">
    <citation type="submission" date="2025-09" db="UniProtKB">
        <authorList>
            <consortium name="Ensembl"/>
        </authorList>
    </citation>
    <scope>IDENTIFICATION</scope>
</reference>
<dbReference type="Ensembl" id="ENSSRHT00000015309.1">
    <property type="protein sequence ID" value="ENSSRHP00000014812.1"/>
    <property type="gene ID" value="ENSSRHG00000008226.1"/>
</dbReference>
<protein>
    <submittedName>
        <fullName evidence="1">Uncharacterized protein</fullName>
    </submittedName>
</protein>
<name>A0A673GNA1_9TELE</name>
<organism evidence="1 2">
    <name type="scientific">Sinocyclocheilus rhinocerous</name>
    <dbReference type="NCBI Taxonomy" id="307959"/>
    <lineage>
        <taxon>Eukaryota</taxon>
        <taxon>Metazoa</taxon>
        <taxon>Chordata</taxon>
        <taxon>Craniata</taxon>
        <taxon>Vertebrata</taxon>
        <taxon>Euteleostomi</taxon>
        <taxon>Actinopterygii</taxon>
        <taxon>Neopterygii</taxon>
        <taxon>Teleostei</taxon>
        <taxon>Ostariophysi</taxon>
        <taxon>Cypriniformes</taxon>
        <taxon>Cyprinidae</taxon>
        <taxon>Cyprininae</taxon>
        <taxon>Sinocyclocheilus</taxon>
    </lineage>
</organism>
<proteinExistence type="predicted"/>
<reference evidence="1" key="1">
    <citation type="submission" date="2025-08" db="UniProtKB">
        <authorList>
            <consortium name="Ensembl"/>
        </authorList>
    </citation>
    <scope>IDENTIFICATION</scope>
</reference>